<evidence type="ECO:0000256" key="1">
    <source>
        <dbReference type="SAM" id="MobiDB-lite"/>
    </source>
</evidence>
<keyword evidence="3" id="KW-1185">Reference proteome</keyword>
<reference evidence="2" key="1">
    <citation type="submission" date="2018-04" db="EMBL/GenBank/DDBJ databases">
        <title>Whole genome sequencing of Hypsizygus marmoreus.</title>
        <authorList>
            <person name="Choi I.-G."/>
            <person name="Min B."/>
            <person name="Kim J.-G."/>
            <person name="Kim S."/>
            <person name="Oh Y.-L."/>
            <person name="Kong W.-S."/>
            <person name="Park H."/>
            <person name="Jeong J."/>
            <person name="Song E.-S."/>
        </authorList>
    </citation>
    <scope>NUCLEOTIDE SEQUENCE [LARGE SCALE GENOMIC DNA]</scope>
    <source>
        <strain evidence="2">51987-8</strain>
    </source>
</reference>
<accession>A0A369KEW8</accession>
<proteinExistence type="predicted"/>
<comment type="caution">
    <text evidence="2">The sequence shown here is derived from an EMBL/GenBank/DDBJ whole genome shotgun (WGS) entry which is preliminary data.</text>
</comment>
<feature type="compositionally biased region" description="Polar residues" evidence="1">
    <location>
        <begin position="34"/>
        <end position="48"/>
    </location>
</feature>
<evidence type="ECO:0000313" key="3">
    <source>
        <dbReference type="Proteomes" id="UP000076154"/>
    </source>
</evidence>
<gene>
    <name evidence="2" type="ORF">Hypma_007136</name>
</gene>
<sequence length="74" mass="8123">MEIASPPQILQVKARNTGDREEEDEGWDGDGKNASRNRPFGSNENAQSPPFDAHDPSQPKEVPARQCLCETSKG</sequence>
<dbReference type="AlphaFoldDB" id="A0A369KEW8"/>
<protein>
    <submittedName>
        <fullName evidence="2">Uncharacterized protein</fullName>
    </submittedName>
</protein>
<dbReference type="Proteomes" id="UP000076154">
    <property type="component" value="Unassembled WGS sequence"/>
</dbReference>
<name>A0A369KEW8_HYPMA</name>
<dbReference type="EMBL" id="LUEZ02000005">
    <property type="protein sequence ID" value="RDB30294.1"/>
    <property type="molecule type" value="Genomic_DNA"/>
</dbReference>
<dbReference type="InParanoid" id="A0A369KEW8"/>
<feature type="region of interest" description="Disordered" evidence="1">
    <location>
        <begin position="1"/>
        <end position="74"/>
    </location>
</feature>
<organism evidence="2 3">
    <name type="scientific">Hypsizygus marmoreus</name>
    <name type="common">White beech mushroom</name>
    <name type="synonym">Agaricus marmoreus</name>
    <dbReference type="NCBI Taxonomy" id="39966"/>
    <lineage>
        <taxon>Eukaryota</taxon>
        <taxon>Fungi</taxon>
        <taxon>Dikarya</taxon>
        <taxon>Basidiomycota</taxon>
        <taxon>Agaricomycotina</taxon>
        <taxon>Agaricomycetes</taxon>
        <taxon>Agaricomycetidae</taxon>
        <taxon>Agaricales</taxon>
        <taxon>Tricholomatineae</taxon>
        <taxon>Lyophyllaceae</taxon>
        <taxon>Hypsizygus</taxon>
    </lineage>
</organism>
<evidence type="ECO:0000313" key="2">
    <source>
        <dbReference type="EMBL" id="RDB30294.1"/>
    </source>
</evidence>